<accession>A0A5N6L3A8</accession>
<dbReference type="Gene3D" id="3.40.50.300">
    <property type="entry name" value="P-loop containing nucleotide triphosphate hydrolases"/>
    <property type="match status" value="2"/>
</dbReference>
<dbReference type="Proteomes" id="UP000327013">
    <property type="component" value="Unassembled WGS sequence"/>
</dbReference>
<dbReference type="PROSITE" id="PS50929">
    <property type="entry name" value="ABC_TM1F"/>
    <property type="match status" value="2"/>
</dbReference>
<protein>
    <recommendedName>
        <fullName evidence="3">ABC-type xenobiotic transporter</fullName>
        <ecNumber evidence="3">7.6.2.2</ecNumber>
    </recommendedName>
</protein>
<feature type="transmembrane region" description="Helical" evidence="12">
    <location>
        <begin position="893"/>
        <end position="926"/>
    </location>
</feature>
<feature type="transmembrane region" description="Helical" evidence="12">
    <location>
        <begin position="1093"/>
        <end position="1116"/>
    </location>
</feature>
<feature type="transmembrane region" description="Helical" evidence="12">
    <location>
        <begin position="244"/>
        <end position="268"/>
    </location>
</feature>
<feature type="transmembrane region" description="Helical" evidence="12">
    <location>
        <begin position="93"/>
        <end position="112"/>
    </location>
</feature>
<comment type="subcellular location">
    <subcellularLocation>
        <location evidence="1">Membrane</location>
        <topology evidence="1">Multi-pass membrane protein</topology>
    </subcellularLocation>
</comment>
<keyword evidence="9 12" id="KW-1133">Transmembrane helix</keyword>
<keyword evidence="5 12" id="KW-0812">Transmembrane</keyword>
<dbReference type="PANTHER" id="PTHR24223:SF415">
    <property type="entry name" value="FI20190P1"/>
    <property type="match status" value="1"/>
</dbReference>
<feature type="domain" description="ABC transmembrane type-1" evidence="14">
    <location>
        <begin position="841"/>
        <end position="1135"/>
    </location>
</feature>
<feature type="transmembrane region" description="Helical" evidence="12">
    <location>
        <begin position="373"/>
        <end position="391"/>
    </location>
</feature>
<keyword evidence="6" id="KW-0677">Repeat</keyword>
<dbReference type="CDD" id="cd03244">
    <property type="entry name" value="ABCC_MRP_domain2"/>
    <property type="match status" value="1"/>
</dbReference>
<dbReference type="SUPFAM" id="SSF90123">
    <property type="entry name" value="ABC transporter transmembrane region"/>
    <property type="match status" value="2"/>
</dbReference>
<evidence type="ECO:0000256" key="7">
    <source>
        <dbReference type="ARBA" id="ARBA00022741"/>
    </source>
</evidence>
<keyword evidence="4" id="KW-0813">Transport</keyword>
<dbReference type="GO" id="GO:0016887">
    <property type="term" value="F:ATP hydrolysis activity"/>
    <property type="evidence" value="ECO:0007669"/>
    <property type="project" value="InterPro"/>
</dbReference>
<comment type="catalytic activity">
    <reaction evidence="11">
        <text>ATP + H2O + xenobioticSide 1 = ADP + phosphate + xenobioticSide 2.</text>
        <dbReference type="EC" id="7.6.2.2"/>
    </reaction>
</comment>
<dbReference type="EC" id="7.6.2.2" evidence="3"/>
<feature type="domain" description="ABC transporter" evidence="13">
    <location>
        <begin position="1170"/>
        <end position="1392"/>
    </location>
</feature>
<dbReference type="EMBL" id="VIBQ01000082">
    <property type="protein sequence ID" value="KAB8659324.1"/>
    <property type="molecule type" value="Genomic_DNA"/>
</dbReference>
<evidence type="ECO:0000256" key="6">
    <source>
        <dbReference type="ARBA" id="ARBA00022737"/>
    </source>
</evidence>
<dbReference type="Gene3D" id="1.20.1560.10">
    <property type="entry name" value="ABC transporter type 1, transmembrane domain"/>
    <property type="match status" value="2"/>
</dbReference>
<dbReference type="InterPro" id="IPR017871">
    <property type="entry name" value="ABC_transporter-like_CS"/>
</dbReference>
<feature type="transmembrane region" description="Helical" evidence="12">
    <location>
        <begin position="996"/>
        <end position="1016"/>
    </location>
</feature>
<dbReference type="Pfam" id="PF00005">
    <property type="entry name" value="ABC_tran"/>
    <property type="match status" value="2"/>
</dbReference>
<proteinExistence type="inferred from homology"/>
<dbReference type="CDD" id="cd03250">
    <property type="entry name" value="ABCC_MRP_domain1"/>
    <property type="match status" value="1"/>
</dbReference>
<dbReference type="InterPro" id="IPR011527">
    <property type="entry name" value="ABC1_TM_dom"/>
</dbReference>
<gene>
    <name evidence="15" type="ORF">FH972_026213</name>
</gene>
<evidence type="ECO:0000259" key="13">
    <source>
        <dbReference type="PROSITE" id="PS50893"/>
    </source>
</evidence>
<keyword evidence="7" id="KW-0547">Nucleotide-binding</keyword>
<feature type="transmembrane region" description="Helical" evidence="12">
    <location>
        <begin position="397"/>
        <end position="417"/>
    </location>
</feature>
<dbReference type="GO" id="GO:0005524">
    <property type="term" value="F:ATP binding"/>
    <property type="evidence" value="ECO:0007669"/>
    <property type="project" value="UniProtKB-KW"/>
</dbReference>
<dbReference type="FunFam" id="1.20.1560.10:FF:000013">
    <property type="entry name" value="ABC transporter C family member 2"/>
    <property type="match status" value="1"/>
</dbReference>
<dbReference type="FunFam" id="3.40.50.300:FF:001577">
    <property type="entry name" value="ABC bile acid transporter"/>
    <property type="match status" value="1"/>
</dbReference>
<dbReference type="CDD" id="cd18596">
    <property type="entry name" value="ABC_6TM_VMR1_D1_like"/>
    <property type="match status" value="1"/>
</dbReference>
<keyword evidence="10 12" id="KW-0472">Membrane</keyword>
<dbReference type="SUPFAM" id="SSF52540">
    <property type="entry name" value="P-loop containing nucleoside triphosphate hydrolases"/>
    <property type="match status" value="2"/>
</dbReference>
<dbReference type="PANTHER" id="PTHR24223">
    <property type="entry name" value="ATP-BINDING CASSETTE SUB-FAMILY C"/>
    <property type="match status" value="1"/>
</dbReference>
<dbReference type="SMART" id="SM00382">
    <property type="entry name" value="AAA"/>
    <property type="match status" value="2"/>
</dbReference>
<dbReference type="InterPro" id="IPR036640">
    <property type="entry name" value="ABC1_TM_sf"/>
</dbReference>
<evidence type="ECO:0000256" key="3">
    <source>
        <dbReference type="ARBA" id="ARBA00012191"/>
    </source>
</evidence>
<evidence type="ECO:0000256" key="12">
    <source>
        <dbReference type="SAM" id="Phobius"/>
    </source>
</evidence>
<dbReference type="CDD" id="cd18604">
    <property type="entry name" value="ABC_6TM_VMR1_D2_like"/>
    <property type="match status" value="1"/>
</dbReference>
<evidence type="ECO:0000256" key="9">
    <source>
        <dbReference type="ARBA" id="ARBA00022989"/>
    </source>
</evidence>
<evidence type="ECO:0000256" key="1">
    <source>
        <dbReference type="ARBA" id="ARBA00004141"/>
    </source>
</evidence>
<evidence type="ECO:0000259" key="14">
    <source>
        <dbReference type="PROSITE" id="PS50929"/>
    </source>
</evidence>
<evidence type="ECO:0000256" key="8">
    <source>
        <dbReference type="ARBA" id="ARBA00022840"/>
    </source>
</evidence>
<evidence type="ECO:0000256" key="5">
    <source>
        <dbReference type="ARBA" id="ARBA00022692"/>
    </source>
</evidence>
<evidence type="ECO:0000256" key="11">
    <source>
        <dbReference type="ARBA" id="ARBA00034018"/>
    </source>
</evidence>
<comment type="caution">
    <text evidence="15">The sequence shown here is derived from an EMBL/GenBank/DDBJ whole genome shotgun (WGS) entry which is preliminary data.</text>
</comment>
<organism evidence="15 16">
    <name type="scientific">Carpinus fangiana</name>
    <dbReference type="NCBI Taxonomy" id="176857"/>
    <lineage>
        <taxon>Eukaryota</taxon>
        <taxon>Viridiplantae</taxon>
        <taxon>Streptophyta</taxon>
        <taxon>Embryophyta</taxon>
        <taxon>Tracheophyta</taxon>
        <taxon>Spermatophyta</taxon>
        <taxon>Magnoliopsida</taxon>
        <taxon>eudicotyledons</taxon>
        <taxon>Gunneridae</taxon>
        <taxon>Pentapetalae</taxon>
        <taxon>rosids</taxon>
        <taxon>fabids</taxon>
        <taxon>Fagales</taxon>
        <taxon>Betulaceae</taxon>
        <taxon>Carpinus</taxon>
    </lineage>
</organism>
<dbReference type="InterPro" id="IPR003593">
    <property type="entry name" value="AAA+_ATPase"/>
</dbReference>
<sequence>MVKRYHVKDAGQISRQNRGYDCLTSTFSLRKRNSLGSPLGIFESRYRISRDFFHFRIPRSKTMKALSSPPQTGTLLTTHAILLSDNRITKSQFATGVVSVAVAISSILILLLRPLRDPDLPLDDIGDQSQEPSIHQRSPEDNLSLLQFLTVSWMSPLIRKGKLAQLNEENVWLLPWDFQHTRLHEQFRDLKGSVIARLLRANGVDLVVTTCLNTIEVVANLTAPVLLQQLLRAMENKESPRQSAITYAALILTVRLIAGQASVLNLWFSRRCYERARGEMITMLYEKTLNRKIIGINPEFEVSQHEVSGDEDTKNQNQSLFKHTLNKIRGRSRPQSQARMENSKPPASMGKILNLMRNDVYEVAQRFWEFPNIITKPLGLIISVVLVWKLIGWPCLLGITTVIFVLSVNAFIAMFLLKIEKKRRKATDAKLQMTSQFVESIRHLRWYGWTSSWLERILASRQVELKLRVITNTCGTMIGFLNVYAAELFPVVAFFAYTSLAGQALKIDIAFPALQLFVMLQENLRQLPDLFLVLLNAFIAMGRIEQFMKEPNKDEEDEQNQECVLHLPSKMSNASFCWPGQSTPVLKDITITLPEGLTLVHGKVGAGKSALLQAFLGELDKVNGTFAQNRRMVGYCTQTPWLQSMSIRENILFGSEFNPSRYRQVLDACQLTVDLANFKFGDLSNVGENGIGLSGGQRARVALARAIYSTAGVLFLDDPVSALDHQTAERLVDACFSGPLMKDRTVVLVTHRVDLCQPYAEQLIEIVEGRAKVHDKMVFNSIKFFEEAEHNQEPVHELTKAQQDAAVPDKFIEDEGRARGGVRLSVYWEYVKAGRLRWWCAMVFIMGLGRLSSVVESWFLKQWGEAYDEPHETTLQLHQSGSFLNLPSPEQNINAWLICFFLIATAQAVAFLVAMIFVIIIVYISGRRMFTDIMRRVSYATFRFYDTTPVGRLMNRLTSDISTLDGNISHQLGSIVYLTISWISSILIIGSVTPAFLLFAVMLTAAFVFVFTQFLPTSQSLRRLEMVSLSPLMSNFGALLEGLTTVRAFQAQSRFQKRVINVVDTFQRMDHFYWSLQAWLQYRFDALSASSTLILTLLALSTGVSPGLTAFVLIAAEKFVNATHELCKQYGQLQLEFVAVERVVELLYLDQEHPGTLMPSATWPSFSGNIVFENVTIRYAPHLDPALSDLSFTIQGGTSTAILGRTGSGKSTLALALLATIVPESGRILIDGVDINEVDKQSLRSRITFLAQDPILFPGSLRHNLDPLDEHSDDECAKVLARIAANHQWRLDLEIDTAGKNLSQGQRQLIGLARVLLRRSPIVILDEATASIDMGTAMHVQEVLRQEMSESTVITIAHRLEAVKGADCCVVLGKGRIIEMGNTSDALKEGAS</sequence>
<evidence type="ECO:0000256" key="4">
    <source>
        <dbReference type="ARBA" id="ARBA00022448"/>
    </source>
</evidence>
<dbReference type="InterPro" id="IPR050173">
    <property type="entry name" value="ABC_transporter_C-like"/>
</dbReference>
<dbReference type="GO" id="GO:0016020">
    <property type="term" value="C:membrane"/>
    <property type="evidence" value="ECO:0007669"/>
    <property type="project" value="UniProtKB-SubCell"/>
</dbReference>
<evidence type="ECO:0000256" key="2">
    <source>
        <dbReference type="ARBA" id="ARBA00009726"/>
    </source>
</evidence>
<keyword evidence="8" id="KW-0067">ATP-binding</keyword>
<feature type="domain" description="ABC transmembrane type-1" evidence="14">
    <location>
        <begin position="207"/>
        <end position="536"/>
    </location>
</feature>
<comment type="similarity">
    <text evidence="2">Belongs to the ABC transporter superfamily. ABCC family. Conjugate transporter (TC 3.A.1.208) subfamily.</text>
</comment>
<name>A0A5N6L3A8_9ROSI</name>
<dbReference type="OrthoDB" id="6500128at2759"/>
<dbReference type="InterPro" id="IPR027417">
    <property type="entry name" value="P-loop_NTPase"/>
</dbReference>
<reference evidence="15 16" key="1">
    <citation type="submission" date="2019-06" db="EMBL/GenBank/DDBJ databases">
        <title>A chromosomal-level reference genome of Carpinus fangiana (Coryloideae, Betulaceae).</title>
        <authorList>
            <person name="Yang X."/>
            <person name="Wang Z."/>
            <person name="Zhang L."/>
            <person name="Hao G."/>
            <person name="Liu J."/>
            <person name="Yang Y."/>
        </authorList>
    </citation>
    <scope>NUCLEOTIDE SEQUENCE [LARGE SCALE GENOMIC DNA]</scope>
    <source>
        <strain evidence="15">Cfa_2016G</strain>
        <tissue evidence="15">Leaf</tissue>
    </source>
</reference>
<evidence type="ECO:0000256" key="10">
    <source>
        <dbReference type="ARBA" id="ARBA00023136"/>
    </source>
</evidence>
<evidence type="ECO:0000313" key="15">
    <source>
        <dbReference type="EMBL" id="KAB8659324.1"/>
    </source>
</evidence>
<dbReference type="InterPro" id="IPR003439">
    <property type="entry name" value="ABC_transporter-like_ATP-bd"/>
</dbReference>
<evidence type="ECO:0000313" key="16">
    <source>
        <dbReference type="Proteomes" id="UP000327013"/>
    </source>
</evidence>
<keyword evidence="16" id="KW-1185">Reference proteome</keyword>
<dbReference type="GO" id="GO:0008559">
    <property type="term" value="F:ABC-type xenobiotic transporter activity"/>
    <property type="evidence" value="ECO:0007669"/>
    <property type="project" value="UniProtKB-EC"/>
</dbReference>
<feature type="domain" description="ABC transporter" evidence="13">
    <location>
        <begin position="569"/>
        <end position="793"/>
    </location>
</feature>
<dbReference type="Pfam" id="PF00664">
    <property type="entry name" value="ABC_membrane"/>
    <property type="match status" value="2"/>
</dbReference>
<feature type="transmembrane region" description="Helical" evidence="12">
    <location>
        <begin position="972"/>
        <end position="990"/>
    </location>
</feature>
<dbReference type="PROSITE" id="PS50893">
    <property type="entry name" value="ABC_TRANSPORTER_2"/>
    <property type="match status" value="2"/>
</dbReference>
<dbReference type="PROSITE" id="PS00211">
    <property type="entry name" value="ABC_TRANSPORTER_1"/>
    <property type="match status" value="2"/>
</dbReference>